<dbReference type="InterPro" id="IPR050109">
    <property type="entry name" value="HTH-type_TetR-like_transc_reg"/>
</dbReference>
<keyword evidence="3 5" id="KW-0238">DNA-binding</keyword>
<evidence type="ECO:0000259" key="6">
    <source>
        <dbReference type="PROSITE" id="PS50977"/>
    </source>
</evidence>
<keyword evidence="1" id="KW-0678">Repressor</keyword>
<evidence type="ECO:0000256" key="5">
    <source>
        <dbReference type="PROSITE-ProRule" id="PRU00335"/>
    </source>
</evidence>
<keyword evidence="2" id="KW-0805">Transcription regulation</keyword>
<accession>A0ABW5IXG8</accession>
<sequence length="200" mass="23220">MKETILIKAAEMFLNLGVKSVTMDEIAAELGISKKTIYTHFSTKTKLIEATAFFIFEKISEGIGQIRKEDNDPIEELYVIKDFAMAHLRNEKSSPQYQLQKYYPKIFVTIKARQQQLMETQIRANLEKGIRKGIYRKELPLDFISRIYLVGMVGIKDRDLFPESDYTTNDLIEKHLEYHLRAIVTEKGLAFLTNFLKTNS</sequence>
<dbReference type="PANTHER" id="PTHR30055:SF175">
    <property type="entry name" value="HTH-TYPE TRANSCRIPTIONAL REPRESSOR KSTR2"/>
    <property type="match status" value="1"/>
</dbReference>
<keyword evidence="8" id="KW-1185">Reference proteome</keyword>
<evidence type="ECO:0000256" key="3">
    <source>
        <dbReference type="ARBA" id="ARBA00023125"/>
    </source>
</evidence>
<dbReference type="PRINTS" id="PR00455">
    <property type="entry name" value="HTHTETR"/>
</dbReference>
<keyword evidence="4" id="KW-0804">Transcription</keyword>
<dbReference type="Pfam" id="PF00440">
    <property type="entry name" value="TetR_N"/>
    <property type="match status" value="1"/>
</dbReference>
<dbReference type="Proteomes" id="UP001597468">
    <property type="component" value="Unassembled WGS sequence"/>
</dbReference>
<dbReference type="InterPro" id="IPR036271">
    <property type="entry name" value="Tet_transcr_reg_TetR-rel_C_sf"/>
</dbReference>
<proteinExistence type="predicted"/>
<dbReference type="SUPFAM" id="SSF46689">
    <property type="entry name" value="Homeodomain-like"/>
    <property type="match status" value="1"/>
</dbReference>
<dbReference type="InterPro" id="IPR009057">
    <property type="entry name" value="Homeodomain-like_sf"/>
</dbReference>
<feature type="domain" description="HTH tetR-type" evidence="6">
    <location>
        <begin position="1"/>
        <end position="59"/>
    </location>
</feature>
<comment type="caution">
    <text evidence="7">The sequence shown here is derived from an EMBL/GenBank/DDBJ whole genome shotgun (WGS) entry which is preliminary data.</text>
</comment>
<evidence type="ECO:0000313" key="8">
    <source>
        <dbReference type="Proteomes" id="UP001597468"/>
    </source>
</evidence>
<dbReference type="EMBL" id="JBHULT010000006">
    <property type="protein sequence ID" value="MFD2517632.1"/>
    <property type="molecule type" value="Genomic_DNA"/>
</dbReference>
<evidence type="ECO:0000313" key="7">
    <source>
        <dbReference type="EMBL" id="MFD2517632.1"/>
    </source>
</evidence>
<dbReference type="Gene3D" id="1.10.357.10">
    <property type="entry name" value="Tetracycline Repressor, domain 2"/>
    <property type="match status" value="1"/>
</dbReference>
<evidence type="ECO:0000256" key="4">
    <source>
        <dbReference type="ARBA" id="ARBA00023163"/>
    </source>
</evidence>
<dbReference type="RefSeq" id="WP_380750164.1">
    <property type="nucleotide sequence ID" value="NZ_JBHULT010000006.1"/>
</dbReference>
<dbReference type="SUPFAM" id="SSF48498">
    <property type="entry name" value="Tetracyclin repressor-like, C-terminal domain"/>
    <property type="match status" value="1"/>
</dbReference>
<dbReference type="PANTHER" id="PTHR30055">
    <property type="entry name" value="HTH-TYPE TRANSCRIPTIONAL REGULATOR RUTR"/>
    <property type="match status" value="1"/>
</dbReference>
<feature type="DNA-binding region" description="H-T-H motif" evidence="5">
    <location>
        <begin position="22"/>
        <end position="41"/>
    </location>
</feature>
<protein>
    <submittedName>
        <fullName evidence="7">TetR/AcrR family transcriptional regulator</fullName>
    </submittedName>
</protein>
<gene>
    <name evidence="7" type="ORF">ACFSTG_06980</name>
</gene>
<dbReference type="InterPro" id="IPR001647">
    <property type="entry name" value="HTH_TetR"/>
</dbReference>
<organism evidence="7 8">
    <name type="scientific">Salinimicrobium flavum</name>
    <dbReference type="NCBI Taxonomy" id="1737065"/>
    <lineage>
        <taxon>Bacteria</taxon>
        <taxon>Pseudomonadati</taxon>
        <taxon>Bacteroidota</taxon>
        <taxon>Flavobacteriia</taxon>
        <taxon>Flavobacteriales</taxon>
        <taxon>Flavobacteriaceae</taxon>
        <taxon>Salinimicrobium</taxon>
    </lineage>
</organism>
<dbReference type="PROSITE" id="PS50977">
    <property type="entry name" value="HTH_TETR_2"/>
    <property type="match status" value="1"/>
</dbReference>
<evidence type="ECO:0000256" key="1">
    <source>
        <dbReference type="ARBA" id="ARBA00022491"/>
    </source>
</evidence>
<dbReference type="Gene3D" id="1.10.10.60">
    <property type="entry name" value="Homeodomain-like"/>
    <property type="match status" value="1"/>
</dbReference>
<evidence type="ECO:0000256" key="2">
    <source>
        <dbReference type="ARBA" id="ARBA00023015"/>
    </source>
</evidence>
<reference evidence="8" key="1">
    <citation type="journal article" date="2019" name="Int. J. Syst. Evol. Microbiol.">
        <title>The Global Catalogue of Microorganisms (GCM) 10K type strain sequencing project: providing services to taxonomists for standard genome sequencing and annotation.</title>
        <authorList>
            <consortium name="The Broad Institute Genomics Platform"/>
            <consortium name="The Broad Institute Genome Sequencing Center for Infectious Disease"/>
            <person name="Wu L."/>
            <person name="Ma J."/>
        </authorList>
    </citation>
    <scope>NUCLEOTIDE SEQUENCE [LARGE SCALE GENOMIC DNA]</scope>
    <source>
        <strain evidence="8">KCTC 42585</strain>
    </source>
</reference>
<name>A0ABW5IXG8_9FLAO</name>